<keyword evidence="2" id="KW-0472">Membrane</keyword>
<evidence type="ECO:0000313" key="4">
    <source>
        <dbReference type="Proteomes" id="UP000245697"/>
    </source>
</evidence>
<dbReference type="Proteomes" id="UP000245697">
    <property type="component" value="Unassembled WGS sequence"/>
</dbReference>
<evidence type="ECO:0000313" key="3">
    <source>
        <dbReference type="EMBL" id="PWK51565.1"/>
    </source>
</evidence>
<organism evidence="3 4">
    <name type="scientific">Actinoplanes xinjiangensis</name>
    <dbReference type="NCBI Taxonomy" id="512350"/>
    <lineage>
        <taxon>Bacteria</taxon>
        <taxon>Bacillati</taxon>
        <taxon>Actinomycetota</taxon>
        <taxon>Actinomycetes</taxon>
        <taxon>Micromonosporales</taxon>
        <taxon>Micromonosporaceae</taxon>
        <taxon>Actinoplanes</taxon>
    </lineage>
</organism>
<name>A0A316FU07_9ACTN</name>
<sequence>MTVNDQLTSDAPRDPWAAGADEPTTATEIITAADRPDKSAETVAPMIEGPVAGTTVAGTTTSGAPGGPLPPAGPPTAVWEAPPPAASRPGRSPKVVLIAAVLVTAIASSGITAGVMSAIGGGTPAVATQDGSTGRQGGPGGFGGGPRGGMPGDQDSGTTQQDSGTTQQDPGTTPEQDTTTQEGTTGT</sequence>
<feature type="compositionally biased region" description="Low complexity" evidence="1">
    <location>
        <begin position="152"/>
        <end position="187"/>
    </location>
</feature>
<feature type="compositionally biased region" description="Low complexity" evidence="1">
    <location>
        <begin position="49"/>
        <end position="63"/>
    </location>
</feature>
<dbReference type="RefSeq" id="WP_146246196.1">
    <property type="nucleotide sequence ID" value="NZ_BONA01000001.1"/>
</dbReference>
<proteinExistence type="predicted"/>
<feature type="region of interest" description="Disordered" evidence="1">
    <location>
        <begin position="126"/>
        <end position="187"/>
    </location>
</feature>
<keyword evidence="4" id="KW-1185">Reference proteome</keyword>
<keyword evidence="2" id="KW-1133">Transmembrane helix</keyword>
<feature type="compositionally biased region" description="Low complexity" evidence="1">
    <location>
        <begin position="20"/>
        <end position="33"/>
    </location>
</feature>
<evidence type="ECO:0000256" key="1">
    <source>
        <dbReference type="SAM" id="MobiDB-lite"/>
    </source>
</evidence>
<keyword evidence="2" id="KW-0812">Transmembrane</keyword>
<feature type="transmembrane region" description="Helical" evidence="2">
    <location>
        <begin position="95"/>
        <end position="119"/>
    </location>
</feature>
<feature type="compositionally biased region" description="Gly residues" evidence="1">
    <location>
        <begin position="134"/>
        <end position="151"/>
    </location>
</feature>
<dbReference type="EMBL" id="QGGR01000002">
    <property type="protein sequence ID" value="PWK51565.1"/>
    <property type="molecule type" value="Genomic_DNA"/>
</dbReference>
<comment type="caution">
    <text evidence="3">The sequence shown here is derived from an EMBL/GenBank/DDBJ whole genome shotgun (WGS) entry which is preliminary data.</text>
</comment>
<accession>A0A316FU07</accession>
<gene>
    <name evidence="3" type="ORF">BC793_102598</name>
</gene>
<evidence type="ECO:0000256" key="2">
    <source>
        <dbReference type="SAM" id="Phobius"/>
    </source>
</evidence>
<dbReference type="AlphaFoldDB" id="A0A316FU07"/>
<reference evidence="3 4" key="1">
    <citation type="submission" date="2018-05" db="EMBL/GenBank/DDBJ databases">
        <title>Genomic Encyclopedia of Archaeal and Bacterial Type Strains, Phase II (KMG-II): from individual species to whole genera.</title>
        <authorList>
            <person name="Goeker M."/>
        </authorList>
    </citation>
    <scope>NUCLEOTIDE SEQUENCE [LARGE SCALE GENOMIC DNA]</scope>
    <source>
        <strain evidence="3 4">DSM 45184</strain>
    </source>
</reference>
<feature type="region of interest" description="Disordered" evidence="1">
    <location>
        <begin position="1"/>
        <end position="91"/>
    </location>
</feature>
<protein>
    <submittedName>
        <fullName evidence="3">Uncharacterized protein</fullName>
    </submittedName>
</protein>